<evidence type="ECO:0000256" key="3">
    <source>
        <dbReference type="SAM" id="MobiDB-lite"/>
    </source>
</evidence>
<feature type="compositionally biased region" description="Basic and acidic residues" evidence="3">
    <location>
        <begin position="255"/>
        <end position="272"/>
    </location>
</feature>
<feature type="compositionally biased region" description="Basic and acidic residues" evidence="3">
    <location>
        <begin position="232"/>
        <end position="247"/>
    </location>
</feature>
<dbReference type="GO" id="GO:0006325">
    <property type="term" value="P:chromatin organization"/>
    <property type="evidence" value="ECO:0007669"/>
    <property type="project" value="UniProtKB-ARBA"/>
</dbReference>
<feature type="compositionally biased region" description="Basic and acidic residues" evidence="3">
    <location>
        <begin position="462"/>
        <end position="480"/>
    </location>
</feature>
<keyword evidence="6" id="KW-1185">Reference proteome</keyword>
<feature type="region of interest" description="Disordered" evidence="3">
    <location>
        <begin position="192"/>
        <end position="566"/>
    </location>
</feature>
<name>A0A875RTG7_EENNA</name>
<feature type="compositionally biased region" description="Basic and acidic residues" evidence="3">
    <location>
        <begin position="385"/>
        <end position="417"/>
    </location>
</feature>
<feature type="compositionally biased region" description="Low complexity" evidence="3">
    <location>
        <begin position="485"/>
        <end position="498"/>
    </location>
</feature>
<evidence type="ECO:0000259" key="4">
    <source>
        <dbReference type="PROSITE" id="PS50014"/>
    </source>
</evidence>
<dbReference type="GeneID" id="62194189"/>
<organism evidence="5 6">
    <name type="scientific">Eeniella nana</name>
    <name type="common">Yeast</name>
    <name type="synonym">Brettanomyces nanus</name>
    <dbReference type="NCBI Taxonomy" id="13502"/>
    <lineage>
        <taxon>Eukaryota</taxon>
        <taxon>Fungi</taxon>
        <taxon>Dikarya</taxon>
        <taxon>Ascomycota</taxon>
        <taxon>Saccharomycotina</taxon>
        <taxon>Pichiomycetes</taxon>
        <taxon>Pichiales</taxon>
        <taxon>Pichiaceae</taxon>
        <taxon>Brettanomyces</taxon>
    </lineage>
</organism>
<keyword evidence="1 2" id="KW-0103">Bromodomain</keyword>
<evidence type="ECO:0000313" key="5">
    <source>
        <dbReference type="EMBL" id="QPG73477.1"/>
    </source>
</evidence>
<proteinExistence type="predicted"/>
<dbReference type="OrthoDB" id="21449at2759"/>
<dbReference type="PROSITE" id="PS50014">
    <property type="entry name" value="BROMODOMAIN_2"/>
    <property type="match status" value="1"/>
</dbReference>
<dbReference type="Proteomes" id="UP000662931">
    <property type="component" value="Chromosome 1"/>
</dbReference>
<dbReference type="PANTHER" id="PTHR15398">
    <property type="entry name" value="BROMODOMAIN-CONTAINING PROTEIN 8"/>
    <property type="match status" value="1"/>
</dbReference>
<feature type="compositionally biased region" description="Low complexity" evidence="3">
    <location>
        <begin position="537"/>
        <end position="555"/>
    </location>
</feature>
<sequence length="684" mass="76884">MYNEVTILQKIVTLQHIYSLYQAAQQAQPPRSGITFNILQLQKVINDSPLINSKFDFLDIDGSLTKIIGNKKGKKNGGTSESPTLSPIQIVQVIAETLGIEGVDGKNEQVIAQIPKTTVFTLSNKVNINFVKERLVKILNNYKSNSLKDITALEMNYKKKQSEIKQIEEGKMTDEILRREFTRNQLHEYKKKSRIEHEEAKDSVEELEDTTPKTPEAEKESIAVRLKKTPSKSKEIEQEMIRNDDSIAARLKTSPNKEEAENNDDKSKKLEPELETPVVSERLEDRISQKEKEAENSESGEMDKTEDAVSKEQDIAEKSVSESESQEEKDSIAARLRATPNSIAARLREGPKMVATEKENNVDNNQKVKEGANIDGHIASMLPVEKSEKEDIVTEESRQADKDANNIEKVLKTDQSRNNKSPVESSVHTPTKVPIKEIKSPAKISVIPAPVPSSKKPKTTPKPKEQKQNVKQELKQENKVESIGTITTTTTTVNATSTVPSLEENIVDARPETKTSQLISTPTTPEPSARLHHQKLSSSPTTPKSKGSSVAPSRSSSRKRRQSDMAEDEIALQHSRKRFQTLSVQLLSQISSNRFASMFLQPVNSQEEPHYYKLIKIPVDLKTLLKDVRAGTVTTFEELEFKLQLMFSNAVMYNDVNQTEISSGIIDMMEESHNLLKMFKETIE</sequence>
<feature type="domain" description="Bromo" evidence="4">
    <location>
        <begin position="591"/>
        <end position="661"/>
    </location>
</feature>
<feature type="compositionally biased region" description="Basic and acidic residues" evidence="3">
    <location>
        <begin position="346"/>
        <end position="372"/>
    </location>
</feature>
<feature type="compositionally biased region" description="Polar residues" evidence="3">
    <location>
        <begin position="514"/>
        <end position="523"/>
    </location>
</feature>
<dbReference type="InterPro" id="IPR001487">
    <property type="entry name" value="Bromodomain"/>
</dbReference>
<evidence type="ECO:0000313" key="6">
    <source>
        <dbReference type="Proteomes" id="UP000662931"/>
    </source>
</evidence>
<accession>A0A875RTG7</accession>
<dbReference type="GO" id="GO:0035267">
    <property type="term" value="C:NuA4 histone acetyltransferase complex"/>
    <property type="evidence" value="ECO:0007669"/>
    <property type="project" value="TreeGrafter"/>
</dbReference>
<dbReference type="AlphaFoldDB" id="A0A875RTG7"/>
<evidence type="ECO:0000256" key="1">
    <source>
        <dbReference type="ARBA" id="ARBA00023117"/>
    </source>
</evidence>
<feature type="compositionally biased region" description="Basic and acidic residues" evidence="3">
    <location>
        <begin position="281"/>
        <end position="332"/>
    </location>
</feature>
<protein>
    <recommendedName>
        <fullName evidence="4">Bromo domain-containing protein</fullName>
    </recommendedName>
</protein>
<feature type="compositionally biased region" description="Polar residues" evidence="3">
    <location>
        <begin position="418"/>
        <end position="429"/>
    </location>
</feature>
<dbReference type="SUPFAM" id="SSF47370">
    <property type="entry name" value="Bromodomain"/>
    <property type="match status" value="1"/>
</dbReference>
<dbReference type="KEGG" id="bnn:FOA43_000788"/>
<gene>
    <name evidence="5" type="ORF">FOA43_000788</name>
</gene>
<dbReference type="PRINTS" id="PR00503">
    <property type="entry name" value="BROMODOMAIN"/>
</dbReference>
<dbReference type="Pfam" id="PF00439">
    <property type="entry name" value="Bromodomain"/>
    <property type="match status" value="1"/>
</dbReference>
<dbReference type="SMART" id="SM00297">
    <property type="entry name" value="BROMO"/>
    <property type="match status" value="1"/>
</dbReference>
<dbReference type="Gene3D" id="1.20.920.10">
    <property type="entry name" value="Bromodomain-like"/>
    <property type="match status" value="1"/>
</dbReference>
<dbReference type="PANTHER" id="PTHR15398:SF4">
    <property type="entry name" value="BROMODOMAIN-CONTAINING PROTEIN 8 ISOFORM X1"/>
    <property type="match status" value="1"/>
</dbReference>
<evidence type="ECO:0000256" key="2">
    <source>
        <dbReference type="PROSITE-ProRule" id="PRU00035"/>
    </source>
</evidence>
<reference evidence="5" key="1">
    <citation type="submission" date="2020-10" db="EMBL/GenBank/DDBJ databases">
        <authorList>
            <person name="Roach M.J.R."/>
        </authorList>
    </citation>
    <scope>NUCLEOTIDE SEQUENCE</scope>
    <source>
        <strain evidence="5">CBS 1945</strain>
    </source>
</reference>
<dbReference type="EMBL" id="CP064812">
    <property type="protein sequence ID" value="QPG73477.1"/>
    <property type="molecule type" value="Genomic_DNA"/>
</dbReference>
<feature type="compositionally biased region" description="Low complexity" evidence="3">
    <location>
        <begin position="443"/>
        <end position="454"/>
    </location>
</feature>
<feature type="compositionally biased region" description="Basic and acidic residues" evidence="3">
    <location>
        <begin position="195"/>
        <end position="204"/>
    </location>
</feature>
<dbReference type="RefSeq" id="XP_038777042.1">
    <property type="nucleotide sequence ID" value="XM_038921114.1"/>
</dbReference>
<dbReference type="InterPro" id="IPR036427">
    <property type="entry name" value="Bromodomain-like_sf"/>
</dbReference>